<evidence type="ECO:0000256" key="1">
    <source>
        <dbReference type="SAM" id="MobiDB-lite"/>
    </source>
</evidence>
<name>A0ABT3P1I7_9PROT</name>
<proteinExistence type="predicted"/>
<protein>
    <submittedName>
        <fullName evidence="2">Uncharacterized protein</fullName>
    </submittedName>
</protein>
<dbReference type="Proteomes" id="UP001526430">
    <property type="component" value="Unassembled WGS sequence"/>
</dbReference>
<keyword evidence="3" id="KW-1185">Reference proteome</keyword>
<feature type="region of interest" description="Disordered" evidence="1">
    <location>
        <begin position="1"/>
        <end position="43"/>
    </location>
</feature>
<organism evidence="2 3">
    <name type="scientific">Sabulicella glaciei</name>
    <dbReference type="NCBI Taxonomy" id="2984948"/>
    <lineage>
        <taxon>Bacteria</taxon>
        <taxon>Pseudomonadati</taxon>
        <taxon>Pseudomonadota</taxon>
        <taxon>Alphaproteobacteria</taxon>
        <taxon>Acetobacterales</taxon>
        <taxon>Acetobacteraceae</taxon>
        <taxon>Sabulicella</taxon>
    </lineage>
</organism>
<evidence type="ECO:0000313" key="3">
    <source>
        <dbReference type="Proteomes" id="UP001526430"/>
    </source>
</evidence>
<sequence length="133" mass="13817">MSDKPATSGRHHDATPGSAADRSAKTAVPDTFPASDPVAPTPAVGTRAVEMTEMMDASDKPDVPNPKSLTARFQDHVTAKLAVEKLVRDLPLDPRCATLSEASGATTLQLTISGSDTDRAMEMLRSGGGDLSA</sequence>
<dbReference type="EMBL" id="JAPFQI010000031">
    <property type="protein sequence ID" value="MCW8088267.1"/>
    <property type="molecule type" value="Genomic_DNA"/>
</dbReference>
<gene>
    <name evidence="2" type="ORF">OF850_22005</name>
</gene>
<reference evidence="2 3" key="1">
    <citation type="submission" date="2022-10" db="EMBL/GenBank/DDBJ databases">
        <title>Roseococcus glaciei nov., sp. nov., isolated from glacier.</title>
        <authorList>
            <person name="Liu Q."/>
            <person name="Xin Y.-H."/>
        </authorList>
    </citation>
    <scope>NUCLEOTIDE SEQUENCE [LARGE SCALE GENOMIC DNA]</scope>
    <source>
        <strain evidence="2 3">MDT2-1-1</strain>
    </source>
</reference>
<dbReference type="RefSeq" id="WP_301592465.1">
    <property type="nucleotide sequence ID" value="NZ_JAPFQI010000031.1"/>
</dbReference>
<accession>A0ABT3P1I7</accession>
<evidence type="ECO:0000313" key="2">
    <source>
        <dbReference type="EMBL" id="MCW8088267.1"/>
    </source>
</evidence>
<comment type="caution">
    <text evidence="2">The sequence shown here is derived from an EMBL/GenBank/DDBJ whole genome shotgun (WGS) entry which is preliminary data.</text>
</comment>